<sequence>MSTPDLRCAATIMLVREADKGFEVLLLRRNKDLAFAGGAHVFPGGSVDAGDADPMLLARCVGLTAGEANTRLGVEGALRFYVGALREAFEEAGVLLADRVDIDLDHELRRQRADLVAGATSFRAVIERLNLHLDVGALAYVAHWITPEGAPRRFDTRFFLARVPFDQRATPDRSEIVGEVWISPRQALTNYRHGDFELVLPTVKNLEFLASFRELDSLMRAARSLPVIESIQPRFYRRSDGTVAVALPGSREYQKASRTVLAPGEALPTRPVEQSDGSQPK</sequence>
<evidence type="ECO:0000256" key="2">
    <source>
        <dbReference type="ARBA" id="ARBA00001946"/>
    </source>
</evidence>
<dbReference type="Gene3D" id="3.90.79.10">
    <property type="entry name" value="Nucleoside Triphosphate Pyrophosphohydrolase"/>
    <property type="match status" value="1"/>
</dbReference>
<evidence type="ECO:0000256" key="4">
    <source>
        <dbReference type="ARBA" id="ARBA00022801"/>
    </source>
</evidence>
<dbReference type="InterPro" id="IPR015797">
    <property type="entry name" value="NUDIX_hydrolase-like_dom_sf"/>
</dbReference>
<comment type="cofactor">
    <cofactor evidence="1">
        <name>Mn(2+)</name>
        <dbReference type="ChEBI" id="CHEBI:29035"/>
    </cofactor>
</comment>
<dbReference type="SUPFAM" id="SSF55811">
    <property type="entry name" value="Nudix"/>
    <property type="match status" value="1"/>
</dbReference>
<evidence type="ECO:0000256" key="3">
    <source>
        <dbReference type="ARBA" id="ARBA00022723"/>
    </source>
</evidence>
<gene>
    <name evidence="9" type="ORF">AB6A68_06490</name>
</gene>
<evidence type="ECO:0000256" key="6">
    <source>
        <dbReference type="ARBA" id="ARBA00023211"/>
    </source>
</evidence>
<dbReference type="CDD" id="cd18870">
    <property type="entry name" value="NUDIX_AcylCoAdiphos_Nudt19"/>
    <property type="match status" value="1"/>
</dbReference>
<feature type="domain" description="Nudix hydrolase" evidence="8">
    <location>
        <begin position="5"/>
        <end position="204"/>
    </location>
</feature>
<comment type="cofactor">
    <cofactor evidence="2">
        <name>Mg(2+)</name>
        <dbReference type="ChEBI" id="CHEBI:18420"/>
    </cofactor>
</comment>
<keyword evidence="4" id="KW-0378">Hydrolase</keyword>
<dbReference type="RefSeq" id="WP_298387327.1">
    <property type="nucleotide sequence ID" value="NZ_JBFSHR010000018.1"/>
</dbReference>
<reference evidence="9 10" key="1">
    <citation type="submission" date="2024-07" db="EMBL/GenBank/DDBJ databases">
        <title>Draft Genome Sequence of Ferrimicrobium acidiphilum Strain YE2023, Isolated from a Pulp of Bioleach Reactor.</title>
        <authorList>
            <person name="Elkina Y.A."/>
            <person name="Bulaeva A.G."/>
            <person name="Beletsky A.V."/>
            <person name="Mardanov A.V."/>
        </authorList>
    </citation>
    <scope>NUCLEOTIDE SEQUENCE [LARGE SCALE GENOMIC DNA]</scope>
    <source>
        <strain evidence="9 10">YE2023</strain>
    </source>
</reference>
<evidence type="ECO:0000313" key="10">
    <source>
        <dbReference type="Proteomes" id="UP001560267"/>
    </source>
</evidence>
<protein>
    <recommendedName>
        <fullName evidence="8">Nudix hydrolase domain-containing protein</fullName>
    </recommendedName>
</protein>
<evidence type="ECO:0000313" key="9">
    <source>
        <dbReference type="EMBL" id="MEX6429487.1"/>
    </source>
</evidence>
<keyword evidence="5" id="KW-0460">Magnesium</keyword>
<keyword evidence="6" id="KW-0464">Manganese</keyword>
<proteinExistence type="predicted"/>
<keyword evidence="10" id="KW-1185">Reference proteome</keyword>
<dbReference type="PANTHER" id="PTHR12318:SF0">
    <property type="entry name" value="ACYL-COENZYME A DIPHOSPHATASE NUDT19"/>
    <property type="match status" value="1"/>
</dbReference>
<dbReference type="InterPro" id="IPR000086">
    <property type="entry name" value="NUDIX_hydrolase_dom"/>
</dbReference>
<evidence type="ECO:0000256" key="7">
    <source>
        <dbReference type="SAM" id="MobiDB-lite"/>
    </source>
</evidence>
<keyword evidence="3" id="KW-0479">Metal-binding</keyword>
<evidence type="ECO:0000259" key="8">
    <source>
        <dbReference type="PROSITE" id="PS51462"/>
    </source>
</evidence>
<dbReference type="PROSITE" id="PS51462">
    <property type="entry name" value="NUDIX"/>
    <property type="match status" value="1"/>
</dbReference>
<dbReference type="PANTHER" id="PTHR12318">
    <property type="entry name" value="TESTOSTERONE-REGULATED PROTEIN RP2"/>
    <property type="match status" value="1"/>
</dbReference>
<accession>A0ABV3Y1P2</accession>
<dbReference type="InterPro" id="IPR039121">
    <property type="entry name" value="NUDT19"/>
</dbReference>
<evidence type="ECO:0000256" key="5">
    <source>
        <dbReference type="ARBA" id="ARBA00022842"/>
    </source>
</evidence>
<evidence type="ECO:0000256" key="1">
    <source>
        <dbReference type="ARBA" id="ARBA00001936"/>
    </source>
</evidence>
<dbReference type="EMBL" id="JBFSHR010000018">
    <property type="protein sequence ID" value="MEX6429487.1"/>
    <property type="molecule type" value="Genomic_DNA"/>
</dbReference>
<comment type="caution">
    <text evidence="9">The sequence shown here is derived from an EMBL/GenBank/DDBJ whole genome shotgun (WGS) entry which is preliminary data.</text>
</comment>
<organism evidence="9 10">
    <name type="scientific">Ferrimicrobium acidiphilum</name>
    <dbReference type="NCBI Taxonomy" id="121039"/>
    <lineage>
        <taxon>Bacteria</taxon>
        <taxon>Bacillati</taxon>
        <taxon>Actinomycetota</taxon>
        <taxon>Acidimicrobiia</taxon>
        <taxon>Acidimicrobiales</taxon>
        <taxon>Acidimicrobiaceae</taxon>
        <taxon>Ferrimicrobium</taxon>
    </lineage>
</organism>
<name>A0ABV3Y1P2_9ACTN</name>
<dbReference type="Proteomes" id="UP001560267">
    <property type="component" value="Unassembled WGS sequence"/>
</dbReference>
<feature type="region of interest" description="Disordered" evidence="7">
    <location>
        <begin position="256"/>
        <end position="281"/>
    </location>
</feature>